<gene>
    <name evidence="2" type="ORF">A2209_04700</name>
</gene>
<protein>
    <recommendedName>
        <fullName evidence="1">Capsular polysaccharide assembling protein CapF C-terminal domain-containing protein</fullName>
    </recommendedName>
</protein>
<organism evidence="2 3">
    <name type="scientific">Candidatus Roizmanbacteria bacterium RIFOXYA1_FULL_41_12</name>
    <dbReference type="NCBI Taxonomy" id="1802082"/>
    <lineage>
        <taxon>Bacteria</taxon>
        <taxon>Candidatus Roizmaniibacteriota</taxon>
    </lineage>
</organism>
<dbReference type="Proteomes" id="UP000178450">
    <property type="component" value="Unassembled WGS sequence"/>
</dbReference>
<sequence length="144" mass="16403">MITQVSTEEAKKVTTFDLSKQENGFLIELFKDQDKTAVYLSCAKPGAFKGYHLHRVRAARYVCLKGTMKIILYVNGKREEHILSADNLKRLYIPANVPTGLENIGNEDGWLVNYPDPAYDPSLKDEQLDFTQEELDSGEYLKNL</sequence>
<dbReference type="EMBL" id="MGBG01000013">
    <property type="protein sequence ID" value="OGK64962.1"/>
    <property type="molecule type" value="Genomic_DNA"/>
</dbReference>
<proteinExistence type="predicted"/>
<evidence type="ECO:0000313" key="3">
    <source>
        <dbReference type="Proteomes" id="UP000178450"/>
    </source>
</evidence>
<dbReference type="SUPFAM" id="SSF51182">
    <property type="entry name" value="RmlC-like cupins"/>
    <property type="match status" value="1"/>
</dbReference>
<dbReference type="InterPro" id="IPR011051">
    <property type="entry name" value="RmlC_Cupin_sf"/>
</dbReference>
<dbReference type="InterPro" id="IPR014710">
    <property type="entry name" value="RmlC-like_jellyroll"/>
</dbReference>
<comment type="caution">
    <text evidence="2">The sequence shown here is derived from an EMBL/GenBank/DDBJ whole genome shotgun (WGS) entry which is preliminary data.</text>
</comment>
<dbReference type="Pfam" id="PF14667">
    <property type="entry name" value="Polysacc_synt_C"/>
    <property type="match status" value="1"/>
</dbReference>
<evidence type="ECO:0000313" key="2">
    <source>
        <dbReference type="EMBL" id="OGK64962.1"/>
    </source>
</evidence>
<feature type="domain" description="Capsular polysaccharide assembling protein CapF C-terminal" evidence="1">
    <location>
        <begin position="22"/>
        <end position="125"/>
    </location>
</feature>
<name>A0A1F7KAT4_9BACT</name>
<reference evidence="2 3" key="1">
    <citation type="journal article" date="2016" name="Nat. Commun.">
        <title>Thousands of microbial genomes shed light on interconnected biogeochemical processes in an aquifer system.</title>
        <authorList>
            <person name="Anantharaman K."/>
            <person name="Brown C.T."/>
            <person name="Hug L.A."/>
            <person name="Sharon I."/>
            <person name="Castelle C.J."/>
            <person name="Probst A.J."/>
            <person name="Thomas B.C."/>
            <person name="Singh A."/>
            <person name="Wilkins M.J."/>
            <person name="Karaoz U."/>
            <person name="Brodie E.L."/>
            <person name="Williams K.H."/>
            <person name="Hubbard S.S."/>
            <person name="Banfield J.F."/>
        </authorList>
    </citation>
    <scope>NUCLEOTIDE SEQUENCE [LARGE SCALE GENOMIC DNA]</scope>
</reference>
<dbReference type="InterPro" id="IPR029303">
    <property type="entry name" value="CapF_C"/>
</dbReference>
<dbReference type="AlphaFoldDB" id="A0A1F7KAT4"/>
<dbReference type="Gene3D" id="2.60.120.10">
    <property type="entry name" value="Jelly Rolls"/>
    <property type="match status" value="1"/>
</dbReference>
<evidence type="ECO:0000259" key="1">
    <source>
        <dbReference type="Pfam" id="PF14667"/>
    </source>
</evidence>
<accession>A0A1F7KAT4</accession>